<dbReference type="SUPFAM" id="SSF56112">
    <property type="entry name" value="Protein kinase-like (PK-like)"/>
    <property type="match status" value="1"/>
</dbReference>
<dbReference type="GO" id="GO:0004674">
    <property type="term" value="F:protein serine/threonine kinase activity"/>
    <property type="evidence" value="ECO:0007669"/>
    <property type="project" value="UniProtKB-KW"/>
</dbReference>
<evidence type="ECO:0000256" key="4">
    <source>
        <dbReference type="ARBA" id="ARBA00022527"/>
    </source>
</evidence>
<accession>M3JYI7</accession>
<dbReference type="OMA" id="KGHNRFS"/>
<organism evidence="16 17">
    <name type="scientific">Candida maltosa (strain Xu316)</name>
    <name type="common">Yeast</name>
    <dbReference type="NCBI Taxonomy" id="1245528"/>
    <lineage>
        <taxon>Eukaryota</taxon>
        <taxon>Fungi</taxon>
        <taxon>Dikarya</taxon>
        <taxon>Ascomycota</taxon>
        <taxon>Saccharomycotina</taxon>
        <taxon>Pichiomycetes</taxon>
        <taxon>Debaryomycetaceae</taxon>
        <taxon>Candida/Lodderomyces clade</taxon>
        <taxon>Candida</taxon>
    </lineage>
</organism>
<evidence type="ECO:0000256" key="13">
    <source>
        <dbReference type="PROSITE-ProRule" id="PRU10141"/>
    </source>
</evidence>
<comment type="subcellular location">
    <subcellularLocation>
        <location evidence="1">Bud neck</location>
    </subcellularLocation>
</comment>
<dbReference type="InterPro" id="IPR008271">
    <property type="entry name" value="Ser/Thr_kinase_AS"/>
</dbReference>
<feature type="region of interest" description="Disordered" evidence="14">
    <location>
        <begin position="1"/>
        <end position="32"/>
    </location>
</feature>
<feature type="compositionally biased region" description="Polar residues" evidence="14">
    <location>
        <begin position="866"/>
        <end position="878"/>
    </location>
</feature>
<feature type="compositionally biased region" description="Low complexity" evidence="14">
    <location>
        <begin position="77"/>
        <end position="86"/>
    </location>
</feature>
<dbReference type="Pfam" id="PF16797">
    <property type="entry name" value="Fungal_KA1"/>
    <property type="match status" value="1"/>
</dbReference>
<feature type="region of interest" description="Disordered" evidence="14">
    <location>
        <begin position="52"/>
        <end position="86"/>
    </location>
</feature>
<dbReference type="GO" id="GO:0005935">
    <property type="term" value="C:cellular bud neck"/>
    <property type="evidence" value="ECO:0007669"/>
    <property type="project" value="UniProtKB-SubCell"/>
</dbReference>
<feature type="compositionally biased region" description="Pro residues" evidence="14">
    <location>
        <begin position="549"/>
        <end position="558"/>
    </location>
</feature>
<dbReference type="FunFam" id="1.10.510.10:FF:000394">
    <property type="entry name" value="Serine/threonine-protein kinase HSL1"/>
    <property type="match status" value="1"/>
</dbReference>
<dbReference type="InterPro" id="IPR011009">
    <property type="entry name" value="Kinase-like_dom_sf"/>
</dbReference>
<feature type="compositionally biased region" description="Polar residues" evidence="14">
    <location>
        <begin position="1025"/>
        <end position="1035"/>
    </location>
</feature>
<evidence type="ECO:0000256" key="2">
    <source>
        <dbReference type="ARBA" id="ARBA00010791"/>
    </source>
</evidence>
<name>M3JYI7_CANMX</name>
<feature type="domain" description="Protein kinase" evidence="15">
    <location>
        <begin position="75"/>
        <end position="342"/>
    </location>
</feature>
<dbReference type="eggNOG" id="KOG0588">
    <property type="taxonomic scope" value="Eukaryota"/>
</dbReference>
<evidence type="ECO:0000256" key="11">
    <source>
        <dbReference type="ARBA" id="ARBA00047899"/>
    </source>
</evidence>
<dbReference type="InterPro" id="IPR000719">
    <property type="entry name" value="Prot_kinase_dom"/>
</dbReference>
<keyword evidence="17" id="KW-1185">Reference proteome</keyword>
<dbReference type="SMART" id="SM00220">
    <property type="entry name" value="S_TKc"/>
    <property type="match status" value="1"/>
</dbReference>
<dbReference type="GO" id="GO:0035556">
    <property type="term" value="P:intracellular signal transduction"/>
    <property type="evidence" value="ECO:0007669"/>
    <property type="project" value="TreeGrafter"/>
</dbReference>
<sequence>MSTVVYHKSSASPSPSHQFNHTNNTAVSSNEYPSSVNVDKVVQSVTNATKRLSQISTNTTNSSKNRKSQNKIGPWKLGRTLGRGSTGRVRLAKNTNTGQLAAVKIVPKSNFKKLENPKYKRFNDDDDATRLPYGIEREIIIMKLISHPNIMGLYDVWENKNDLYLILEYIEGGELFDYLIKRGKLQEFEAINYFKQIINGINYLHQFNICHRDLKPENLLLDFSKNIKIADFGMAALEVKEKLLETSCGSPHYASPEIVAGKNYHGAPSDIWSCGIILFALLTGHLPFDDENIRKLLLKVQSGKFNMPHELSWEARDLISQMLKVNPDERIKIDAILNHPLLKKYPNPSISYTATTTLDINNVNIKPIESINKIDKEILKNLSVLFHNCDENTIISRLLSPNRCPEKMFYYLLMKYRNEHVSNSSSFGSINDLDSPKSLPRSTSYVKTTVTDHATGEQHTTVKVINKSSSIYSNKSLLKKSASSRGNVLSNITNKTNAPTQFKVSTSFNKKKAMHSKNQITMSSRSGSARSLRSNSSNTKKSTPEAPKKAPPPPPPPSQTKNVLQEVNNRNDEQQNKTKRNLTGNFGNKSLLNFQMICDEVFDNDKENVKPPPSKKQDPPPSRNGSTKRRENDLAKIERQLAEQVRQKNEARERRHQQEEQAKKELEREKKRIEEEKSRLQEEERKLEQRQKLQERQRVAMEKLKKHQSAHDFDGLSPLLNNRRSVTEDAPSPATSSLDPRASSLARAHSLASPRLNNKNVEINDNASKVLHKLGIEVAPTSKRFSRDMKTSTSKNLSSFLSPTVSRNLSSQLKTSSSKNLAGYLRSSASIGSESFKTDFEETLLIKESEELTIEKFNEVERSKTSESSVHSPSTKRYSTQSSYYKSMLNDIDENKDNSNAALYQAKSHLREAVDDEDDYEDDMASTANISLIPNPRFSRFSFGGLIRSNTVANEEGDWTIMNNTLNKSNTVVRRTHNKSSTVLGLGIKVRDTTIREDEESDDEEKPFISIPSASSSSEDEQANVPGNRNFQFRESGNYDFDAQHSDASTADTEYSYVSASHIQPTRTSNGFEPELSNFDIISSRTADIGKISSQKPKVVESKETLVKNYRSSQDETIIYDHHENGNGDDDDDDYEDIPDDDDEDAETDHRSSFKATPHSRNYSLAESSSDSPVGGGNYADTSFNNDMKKSRHSTGIFSTAPLPRSPHVTLNDNKDDQTVNRRKSANRMSVADHQVLISSPIEDTYEEEQQQQPKERFMFRRLSQKPKLGSSLNPQRNPPAPPAPSTTNNATPGKTTSGPRNRFSNISVGSKPFFQSDDKEKGAKNSNWFKKFFHSLTGGSSNERPIPNNNIKLIDSTLTSSQLIRVIKNQLELKKIEGSISKVIIDEEFGLITGVIPSKFSSGRKLKFKIEVIDLINSSSLHVIKVKGNEKGFQNLVNIIKYIIKQEEQERAKF</sequence>
<feature type="region of interest" description="Disordered" evidence="14">
    <location>
        <begin position="604"/>
        <end position="751"/>
    </location>
</feature>
<dbReference type="CDD" id="cd14081">
    <property type="entry name" value="STKc_BRSK1_2"/>
    <property type="match status" value="1"/>
</dbReference>
<evidence type="ECO:0000256" key="5">
    <source>
        <dbReference type="ARBA" id="ARBA00022553"/>
    </source>
</evidence>
<keyword evidence="10" id="KW-0175">Coiled coil</keyword>
<keyword evidence="7 13" id="KW-0547">Nucleotide-binding</keyword>
<proteinExistence type="inferred from homology"/>
<feature type="compositionally biased region" description="Polar residues" evidence="14">
    <location>
        <begin position="1294"/>
        <end position="1309"/>
    </location>
</feature>
<evidence type="ECO:0000256" key="8">
    <source>
        <dbReference type="ARBA" id="ARBA00022777"/>
    </source>
</evidence>
<feature type="region of interest" description="Disordered" evidence="14">
    <location>
        <begin position="858"/>
        <end position="878"/>
    </location>
</feature>
<dbReference type="PANTHER" id="PTHR24346:SF82">
    <property type="entry name" value="KP78A-RELATED"/>
    <property type="match status" value="1"/>
</dbReference>
<dbReference type="PROSITE" id="PS00107">
    <property type="entry name" value="PROTEIN_KINASE_ATP"/>
    <property type="match status" value="1"/>
</dbReference>
<dbReference type="HOGENOM" id="CLU_003363_1_0_1"/>
<feature type="region of interest" description="Disordered" evidence="14">
    <location>
        <begin position="994"/>
        <end position="1035"/>
    </location>
</feature>
<dbReference type="PROSITE" id="PS50011">
    <property type="entry name" value="PROTEIN_KINASE_DOM"/>
    <property type="match status" value="1"/>
</dbReference>
<dbReference type="Proteomes" id="UP000011777">
    <property type="component" value="Unassembled WGS sequence"/>
</dbReference>
<keyword evidence="8" id="KW-0418">Kinase</keyword>
<keyword evidence="6" id="KW-0808">Transferase</keyword>
<dbReference type="EMBL" id="AOGT01001293">
    <property type="protein sequence ID" value="EMG48040.1"/>
    <property type="molecule type" value="Genomic_DNA"/>
</dbReference>
<feature type="region of interest" description="Disordered" evidence="14">
    <location>
        <begin position="506"/>
        <end position="562"/>
    </location>
</feature>
<feature type="compositionally biased region" description="Low complexity" evidence="14">
    <location>
        <begin position="740"/>
        <end position="751"/>
    </location>
</feature>
<dbReference type="EC" id="2.7.11.1" evidence="3"/>
<keyword evidence="4" id="KW-0723">Serine/threonine-protein kinase</keyword>
<protein>
    <recommendedName>
        <fullName evidence="3">non-specific serine/threonine protein kinase</fullName>
        <ecNumber evidence="3">2.7.11.1</ecNumber>
    </recommendedName>
</protein>
<dbReference type="PANTHER" id="PTHR24346">
    <property type="entry name" value="MAP/MICROTUBULE AFFINITY-REGULATING KINASE"/>
    <property type="match status" value="1"/>
</dbReference>
<evidence type="ECO:0000256" key="9">
    <source>
        <dbReference type="ARBA" id="ARBA00022840"/>
    </source>
</evidence>
<evidence type="ECO:0000256" key="7">
    <source>
        <dbReference type="ARBA" id="ARBA00022741"/>
    </source>
</evidence>
<dbReference type="OrthoDB" id="504170at2759"/>
<evidence type="ECO:0000313" key="16">
    <source>
        <dbReference type="EMBL" id="EMG48040.1"/>
    </source>
</evidence>
<evidence type="ECO:0000256" key="14">
    <source>
        <dbReference type="SAM" id="MobiDB-lite"/>
    </source>
</evidence>
<feature type="region of interest" description="Disordered" evidence="14">
    <location>
        <begin position="1110"/>
        <end position="1254"/>
    </location>
</feature>
<dbReference type="GO" id="GO:0005940">
    <property type="term" value="C:septin ring"/>
    <property type="evidence" value="ECO:0007669"/>
    <property type="project" value="UniProtKB-ARBA"/>
</dbReference>
<gene>
    <name evidence="16" type="ORF">G210_1468</name>
</gene>
<comment type="caution">
    <text evidence="16">The sequence shown here is derived from an EMBL/GenBank/DDBJ whole genome shotgun (WGS) entry which is preliminary data.</text>
</comment>
<feature type="region of interest" description="Disordered" evidence="14">
    <location>
        <begin position="422"/>
        <end position="442"/>
    </location>
</feature>
<feature type="compositionally biased region" description="Pro residues" evidence="14">
    <location>
        <begin position="610"/>
        <end position="622"/>
    </location>
</feature>
<dbReference type="CDD" id="cd22249">
    <property type="entry name" value="UDM1_RNF168_RNF169-like"/>
    <property type="match status" value="1"/>
</dbReference>
<evidence type="ECO:0000313" key="17">
    <source>
        <dbReference type="Proteomes" id="UP000011777"/>
    </source>
</evidence>
<dbReference type="GO" id="GO:0044182">
    <property type="term" value="P:filamentous growth of a population of unicellular organisms"/>
    <property type="evidence" value="ECO:0007669"/>
    <property type="project" value="UniProtKB-ARBA"/>
</dbReference>
<comment type="catalytic activity">
    <reaction evidence="11">
        <text>L-threonyl-[protein] + ATP = O-phospho-L-threonyl-[protein] + ADP + H(+)</text>
        <dbReference type="Rhea" id="RHEA:46608"/>
        <dbReference type="Rhea" id="RHEA-COMP:11060"/>
        <dbReference type="Rhea" id="RHEA-COMP:11605"/>
        <dbReference type="ChEBI" id="CHEBI:15378"/>
        <dbReference type="ChEBI" id="CHEBI:30013"/>
        <dbReference type="ChEBI" id="CHEBI:30616"/>
        <dbReference type="ChEBI" id="CHEBI:61977"/>
        <dbReference type="ChEBI" id="CHEBI:456216"/>
        <dbReference type="EC" id="2.7.11.1"/>
    </reaction>
</comment>
<reference evidence="16 17" key="1">
    <citation type="submission" date="2013-02" db="EMBL/GenBank/DDBJ databases">
        <title>Genome sequence of Candida maltosa Xu316, a potential industrial strain for xylitol and ethanol production.</title>
        <authorList>
            <person name="Yu J."/>
            <person name="Wang Q."/>
            <person name="Geng X."/>
            <person name="Bao W."/>
            <person name="He P."/>
            <person name="Cai J."/>
        </authorList>
    </citation>
    <scope>NUCLEOTIDE SEQUENCE [LARGE SCALE GENOMIC DNA]</scope>
    <source>
        <strain evidence="17">Xu316</strain>
    </source>
</reference>
<dbReference type="STRING" id="1245528.M3JYI7"/>
<feature type="binding site" evidence="13">
    <location>
        <position position="104"/>
    </location>
    <ligand>
        <name>ATP</name>
        <dbReference type="ChEBI" id="CHEBI:30616"/>
    </ligand>
</feature>
<keyword evidence="5" id="KW-0597">Phosphoprotein</keyword>
<evidence type="ECO:0000256" key="3">
    <source>
        <dbReference type="ARBA" id="ARBA00012513"/>
    </source>
</evidence>
<evidence type="ECO:0000256" key="1">
    <source>
        <dbReference type="ARBA" id="ARBA00004266"/>
    </source>
</evidence>
<dbReference type="GO" id="GO:0060258">
    <property type="term" value="P:negative regulation of filamentous growth"/>
    <property type="evidence" value="ECO:0007669"/>
    <property type="project" value="UniProtKB-ARBA"/>
</dbReference>
<comment type="catalytic activity">
    <reaction evidence="12">
        <text>L-seryl-[protein] + ATP = O-phospho-L-seryl-[protein] + ADP + H(+)</text>
        <dbReference type="Rhea" id="RHEA:17989"/>
        <dbReference type="Rhea" id="RHEA-COMP:9863"/>
        <dbReference type="Rhea" id="RHEA-COMP:11604"/>
        <dbReference type="ChEBI" id="CHEBI:15378"/>
        <dbReference type="ChEBI" id="CHEBI:29999"/>
        <dbReference type="ChEBI" id="CHEBI:30616"/>
        <dbReference type="ChEBI" id="CHEBI:83421"/>
        <dbReference type="ChEBI" id="CHEBI:456216"/>
        <dbReference type="EC" id="2.7.11.1"/>
    </reaction>
</comment>
<dbReference type="GO" id="GO:0001558">
    <property type="term" value="P:regulation of cell growth"/>
    <property type="evidence" value="ECO:0007669"/>
    <property type="project" value="UniProtKB-ARBA"/>
</dbReference>
<feature type="compositionally biased region" description="Polar residues" evidence="14">
    <location>
        <begin position="52"/>
        <end position="63"/>
    </location>
</feature>
<evidence type="ECO:0000259" key="15">
    <source>
        <dbReference type="PROSITE" id="PS50011"/>
    </source>
</evidence>
<comment type="similarity">
    <text evidence="2">Belongs to the protein kinase superfamily. CAMK Ser/Thr protein kinase family. NIM1 subfamily.</text>
</comment>
<dbReference type="InterPro" id="IPR031850">
    <property type="entry name" value="Fungal_KA1_dom"/>
</dbReference>
<evidence type="ECO:0000256" key="10">
    <source>
        <dbReference type="ARBA" id="ARBA00023054"/>
    </source>
</evidence>
<dbReference type="Pfam" id="PF00069">
    <property type="entry name" value="Pkinase"/>
    <property type="match status" value="1"/>
</dbReference>
<feature type="compositionally biased region" description="Basic and acidic residues" evidence="14">
    <location>
        <begin position="628"/>
        <end position="714"/>
    </location>
</feature>
<evidence type="ECO:0000256" key="12">
    <source>
        <dbReference type="ARBA" id="ARBA00048679"/>
    </source>
</evidence>
<feature type="compositionally biased region" description="Acidic residues" evidence="14">
    <location>
        <begin position="1127"/>
        <end position="1147"/>
    </location>
</feature>
<feature type="compositionally biased region" description="Polar residues" evidence="14">
    <location>
        <begin position="1159"/>
        <end position="1172"/>
    </location>
</feature>
<dbReference type="InterPro" id="IPR017441">
    <property type="entry name" value="Protein_kinase_ATP_BS"/>
</dbReference>
<feature type="region of interest" description="Disordered" evidence="14">
    <location>
        <begin position="1267"/>
        <end position="1322"/>
    </location>
</feature>
<keyword evidence="9 13" id="KW-0067">ATP-binding</keyword>
<dbReference type="PROSITE" id="PS00108">
    <property type="entry name" value="PROTEIN_KINASE_ST"/>
    <property type="match status" value="1"/>
</dbReference>
<dbReference type="GO" id="GO:0005524">
    <property type="term" value="F:ATP binding"/>
    <property type="evidence" value="ECO:0007669"/>
    <property type="project" value="UniProtKB-UniRule"/>
</dbReference>
<evidence type="ECO:0000256" key="6">
    <source>
        <dbReference type="ARBA" id="ARBA00022679"/>
    </source>
</evidence>
<dbReference type="Gene3D" id="1.10.510.10">
    <property type="entry name" value="Transferase(Phosphotransferase) domain 1"/>
    <property type="match status" value="1"/>
</dbReference>
<feature type="compositionally biased region" description="Low complexity" evidence="14">
    <location>
        <begin position="523"/>
        <end position="541"/>
    </location>
</feature>